<protein>
    <submittedName>
        <fullName evidence="2">Uncharacterized protein</fullName>
    </submittedName>
</protein>
<accession>A0AAN6RTW3</accession>
<evidence type="ECO:0000313" key="2">
    <source>
        <dbReference type="EMBL" id="KAK3902855.1"/>
    </source>
</evidence>
<feature type="signal peptide" evidence="1">
    <location>
        <begin position="1"/>
        <end position="16"/>
    </location>
</feature>
<dbReference type="Proteomes" id="UP001303889">
    <property type="component" value="Unassembled WGS sequence"/>
</dbReference>
<keyword evidence="1" id="KW-0732">Signal</keyword>
<keyword evidence="3" id="KW-1185">Reference proteome</keyword>
<reference evidence="2" key="2">
    <citation type="submission" date="2023-05" db="EMBL/GenBank/DDBJ databases">
        <authorList>
            <consortium name="Lawrence Berkeley National Laboratory"/>
            <person name="Steindorff A."/>
            <person name="Hensen N."/>
            <person name="Bonometti L."/>
            <person name="Westerberg I."/>
            <person name="Brannstrom I.O."/>
            <person name="Guillou S."/>
            <person name="Cros-Aarteil S."/>
            <person name="Calhoun S."/>
            <person name="Haridas S."/>
            <person name="Kuo A."/>
            <person name="Mondo S."/>
            <person name="Pangilinan J."/>
            <person name="Riley R."/>
            <person name="Labutti K."/>
            <person name="Andreopoulos B."/>
            <person name="Lipzen A."/>
            <person name="Chen C."/>
            <person name="Yanf M."/>
            <person name="Daum C."/>
            <person name="Ng V."/>
            <person name="Clum A."/>
            <person name="Ohm R."/>
            <person name="Martin F."/>
            <person name="Silar P."/>
            <person name="Natvig D."/>
            <person name="Lalanne C."/>
            <person name="Gautier V."/>
            <person name="Ament-Velasquez S.L."/>
            <person name="Kruys A."/>
            <person name="Hutchinson M.I."/>
            <person name="Powell A.J."/>
            <person name="Barry K."/>
            <person name="Miller A.N."/>
            <person name="Grigoriev I.V."/>
            <person name="Debuchy R."/>
            <person name="Gladieux P."/>
            <person name="Thoren M.H."/>
            <person name="Johannesson H."/>
        </authorList>
    </citation>
    <scope>NUCLEOTIDE SEQUENCE</scope>
    <source>
        <strain evidence="2">CBS 103.79</strain>
    </source>
</reference>
<dbReference type="AlphaFoldDB" id="A0AAN6RTW3"/>
<sequence>MKSFGVLTFLLALATASPVAVSPAESSLALQKRDTEVIYLANCRSLTSCCAPEGHYSVIAYYPASGQSQNGEVPASNNVCTVSSSNYVWWEQDGQHCSFPTGVTFTTHLDSDAASRPLYSWAGWGSNGYKNFNCYKDNGRKLYETSGPEWAKPCSSIYYCIPQ</sequence>
<gene>
    <name evidence="2" type="ORF">C8A05DRAFT_33429</name>
</gene>
<organism evidence="2 3">
    <name type="scientific">Staphylotrichum tortipilum</name>
    <dbReference type="NCBI Taxonomy" id="2831512"/>
    <lineage>
        <taxon>Eukaryota</taxon>
        <taxon>Fungi</taxon>
        <taxon>Dikarya</taxon>
        <taxon>Ascomycota</taxon>
        <taxon>Pezizomycotina</taxon>
        <taxon>Sordariomycetes</taxon>
        <taxon>Sordariomycetidae</taxon>
        <taxon>Sordariales</taxon>
        <taxon>Chaetomiaceae</taxon>
        <taxon>Staphylotrichum</taxon>
    </lineage>
</organism>
<feature type="chain" id="PRO_5042918450" evidence="1">
    <location>
        <begin position="17"/>
        <end position="163"/>
    </location>
</feature>
<name>A0AAN6RTW3_9PEZI</name>
<reference evidence="2" key="1">
    <citation type="journal article" date="2023" name="Mol. Phylogenet. Evol.">
        <title>Genome-scale phylogeny and comparative genomics of the fungal order Sordariales.</title>
        <authorList>
            <person name="Hensen N."/>
            <person name="Bonometti L."/>
            <person name="Westerberg I."/>
            <person name="Brannstrom I.O."/>
            <person name="Guillou S."/>
            <person name="Cros-Aarteil S."/>
            <person name="Calhoun S."/>
            <person name="Haridas S."/>
            <person name="Kuo A."/>
            <person name="Mondo S."/>
            <person name="Pangilinan J."/>
            <person name="Riley R."/>
            <person name="LaButti K."/>
            <person name="Andreopoulos B."/>
            <person name="Lipzen A."/>
            <person name="Chen C."/>
            <person name="Yan M."/>
            <person name="Daum C."/>
            <person name="Ng V."/>
            <person name="Clum A."/>
            <person name="Steindorff A."/>
            <person name="Ohm R.A."/>
            <person name="Martin F."/>
            <person name="Silar P."/>
            <person name="Natvig D.O."/>
            <person name="Lalanne C."/>
            <person name="Gautier V."/>
            <person name="Ament-Velasquez S.L."/>
            <person name="Kruys A."/>
            <person name="Hutchinson M.I."/>
            <person name="Powell A.J."/>
            <person name="Barry K."/>
            <person name="Miller A.N."/>
            <person name="Grigoriev I.V."/>
            <person name="Debuchy R."/>
            <person name="Gladieux P."/>
            <person name="Hiltunen Thoren M."/>
            <person name="Johannesson H."/>
        </authorList>
    </citation>
    <scope>NUCLEOTIDE SEQUENCE</scope>
    <source>
        <strain evidence="2">CBS 103.79</strain>
    </source>
</reference>
<proteinExistence type="predicted"/>
<evidence type="ECO:0000256" key="1">
    <source>
        <dbReference type="SAM" id="SignalP"/>
    </source>
</evidence>
<comment type="caution">
    <text evidence="2">The sequence shown here is derived from an EMBL/GenBank/DDBJ whole genome shotgun (WGS) entry which is preliminary data.</text>
</comment>
<evidence type="ECO:0000313" key="3">
    <source>
        <dbReference type="Proteomes" id="UP001303889"/>
    </source>
</evidence>
<dbReference type="EMBL" id="MU855483">
    <property type="protein sequence ID" value="KAK3902855.1"/>
    <property type="molecule type" value="Genomic_DNA"/>
</dbReference>